<dbReference type="InterPro" id="IPR003736">
    <property type="entry name" value="PAAI_dom"/>
</dbReference>
<dbReference type="EMBL" id="VLLK01000002">
    <property type="protein sequence ID" value="TWJ06797.1"/>
    <property type="molecule type" value="Genomic_DNA"/>
</dbReference>
<evidence type="ECO:0000313" key="4">
    <source>
        <dbReference type="EMBL" id="TWJ06797.1"/>
    </source>
</evidence>
<dbReference type="Pfam" id="PF03061">
    <property type="entry name" value="4HBT"/>
    <property type="match status" value="1"/>
</dbReference>
<dbReference type="Proteomes" id="UP000320547">
    <property type="component" value="Unassembled WGS sequence"/>
</dbReference>
<dbReference type="SUPFAM" id="SSF54637">
    <property type="entry name" value="Thioesterase/thiol ester dehydrase-isomerase"/>
    <property type="match status" value="1"/>
</dbReference>
<gene>
    <name evidence="4" type="ORF">JN10_2334</name>
</gene>
<proteinExistence type="inferred from homology"/>
<organism evidence="4 5">
    <name type="scientific">Altererythrobacter ishigakiensis</name>
    <dbReference type="NCBI Taxonomy" id="476157"/>
    <lineage>
        <taxon>Bacteria</taxon>
        <taxon>Pseudomonadati</taxon>
        <taxon>Pseudomonadota</taxon>
        <taxon>Alphaproteobacteria</taxon>
        <taxon>Sphingomonadales</taxon>
        <taxon>Erythrobacteraceae</taxon>
        <taxon>Altererythrobacter</taxon>
    </lineage>
</organism>
<dbReference type="AlphaFoldDB" id="A0A562UMH0"/>
<evidence type="ECO:0000259" key="3">
    <source>
        <dbReference type="Pfam" id="PF03061"/>
    </source>
</evidence>
<dbReference type="Gene3D" id="3.10.129.10">
    <property type="entry name" value="Hotdog Thioesterase"/>
    <property type="match status" value="1"/>
</dbReference>
<dbReference type="CDD" id="cd03443">
    <property type="entry name" value="PaaI_thioesterase"/>
    <property type="match status" value="1"/>
</dbReference>
<comment type="similarity">
    <text evidence="1">Belongs to the thioesterase PaaI family.</text>
</comment>
<dbReference type="RefSeq" id="WP_067598163.1">
    <property type="nucleotide sequence ID" value="NZ_CP015963.1"/>
</dbReference>
<dbReference type="InterPro" id="IPR006683">
    <property type="entry name" value="Thioestr_dom"/>
</dbReference>
<dbReference type="GO" id="GO:0047617">
    <property type="term" value="F:fatty acyl-CoA hydrolase activity"/>
    <property type="evidence" value="ECO:0007669"/>
    <property type="project" value="InterPro"/>
</dbReference>
<dbReference type="PANTHER" id="PTHR21660:SF1">
    <property type="entry name" value="ACYL-COENZYME A THIOESTERASE 13"/>
    <property type="match status" value="1"/>
</dbReference>
<dbReference type="NCBIfam" id="TIGR00369">
    <property type="entry name" value="unchar_dom_1"/>
    <property type="match status" value="1"/>
</dbReference>
<dbReference type="STRING" id="476157.GCA_001663155_01010"/>
<feature type="domain" description="Thioesterase" evidence="3">
    <location>
        <begin position="55"/>
        <end position="128"/>
    </location>
</feature>
<dbReference type="InterPro" id="IPR039298">
    <property type="entry name" value="ACOT13"/>
</dbReference>
<keyword evidence="2" id="KW-0378">Hydrolase</keyword>
<dbReference type="PANTHER" id="PTHR21660">
    <property type="entry name" value="THIOESTERASE SUPERFAMILY MEMBER-RELATED"/>
    <property type="match status" value="1"/>
</dbReference>
<accession>A0A562UMH0</accession>
<evidence type="ECO:0000256" key="2">
    <source>
        <dbReference type="ARBA" id="ARBA00022801"/>
    </source>
</evidence>
<protein>
    <submittedName>
        <fullName evidence="4">Uncharacterized protein (TIGR00369 family)</fullName>
    </submittedName>
</protein>
<sequence length="137" mass="14956">MNQNHVPIDRERLDEMLRIAPFHRWLDLKIRSVTRDQLEIEMPWRDEIVSNPMIGSAHGGVLASLIDLTGLYALLAHGVTAKATADLRVDYHRPATSGPLIATGQVVKAGRQFSVAETSVTGPDGKLLASGRGAYIC</sequence>
<evidence type="ECO:0000256" key="1">
    <source>
        <dbReference type="ARBA" id="ARBA00008324"/>
    </source>
</evidence>
<comment type="caution">
    <text evidence="4">The sequence shown here is derived from an EMBL/GenBank/DDBJ whole genome shotgun (WGS) entry which is preliminary data.</text>
</comment>
<evidence type="ECO:0000313" key="5">
    <source>
        <dbReference type="Proteomes" id="UP000320547"/>
    </source>
</evidence>
<name>A0A562UMH0_9SPHN</name>
<dbReference type="OrthoDB" id="9813158at2"/>
<dbReference type="InterPro" id="IPR029069">
    <property type="entry name" value="HotDog_dom_sf"/>
</dbReference>
<keyword evidence="5" id="KW-1185">Reference proteome</keyword>
<reference evidence="4 5" key="1">
    <citation type="submission" date="2019-07" db="EMBL/GenBank/DDBJ databases">
        <title>Genomic Encyclopedia of Archaeal and Bacterial Type Strains, Phase II (KMG-II): from individual species to whole genera.</title>
        <authorList>
            <person name="Goeker M."/>
        </authorList>
    </citation>
    <scope>NUCLEOTIDE SEQUENCE [LARGE SCALE GENOMIC DNA]</scope>
    <source>
        <strain evidence="4 5">ATCC BAA-2084</strain>
    </source>
</reference>